<keyword evidence="2" id="KW-0028">Amino-acid biosynthesis</keyword>
<name>A0AA35RT34_GEOBA</name>
<organism evidence="9 10">
    <name type="scientific">Geodia barretti</name>
    <name type="common">Barrett's horny sponge</name>
    <dbReference type="NCBI Taxonomy" id="519541"/>
    <lineage>
        <taxon>Eukaryota</taxon>
        <taxon>Metazoa</taxon>
        <taxon>Porifera</taxon>
        <taxon>Demospongiae</taxon>
        <taxon>Heteroscleromorpha</taxon>
        <taxon>Tetractinellida</taxon>
        <taxon>Astrophorina</taxon>
        <taxon>Geodiidae</taxon>
        <taxon>Geodia</taxon>
    </lineage>
</organism>
<dbReference type="GO" id="GO:0009423">
    <property type="term" value="P:chorismate biosynthetic process"/>
    <property type="evidence" value="ECO:0007669"/>
    <property type="project" value="TreeGrafter"/>
</dbReference>
<protein>
    <recommendedName>
        <fullName evidence="1">shikimate dehydrogenase (NADP(+))</fullName>
        <ecNumber evidence="1">1.1.1.25</ecNumber>
    </recommendedName>
</protein>
<dbReference type="SUPFAM" id="SSF53223">
    <property type="entry name" value="Aminoacid dehydrogenase-like, N-terminal domain"/>
    <property type="match status" value="1"/>
</dbReference>
<feature type="domain" description="SDH C-terminal" evidence="8">
    <location>
        <begin position="245"/>
        <end position="274"/>
    </location>
</feature>
<dbReference type="InterPro" id="IPR046346">
    <property type="entry name" value="Aminoacid_DH-like_N_sf"/>
</dbReference>
<evidence type="ECO:0000256" key="1">
    <source>
        <dbReference type="ARBA" id="ARBA00012962"/>
    </source>
</evidence>
<dbReference type="Pfam" id="PF01488">
    <property type="entry name" value="Shikimate_DH"/>
    <property type="match status" value="1"/>
</dbReference>
<dbReference type="PANTHER" id="PTHR21089">
    <property type="entry name" value="SHIKIMATE DEHYDROGENASE"/>
    <property type="match status" value="1"/>
</dbReference>
<evidence type="ECO:0000256" key="2">
    <source>
        <dbReference type="ARBA" id="ARBA00022605"/>
    </source>
</evidence>
<dbReference type="EMBL" id="CASHTH010001562">
    <property type="protein sequence ID" value="CAI8016777.1"/>
    <property type="molecule type" value="Genomic_DNA"/>
</dbReference>
<dbReference type="SUPFAM" id="SSF51735">
    <property type="entry name" value="NAD(P)-binding Rossmann-fold domains"/>
    <property type="match status" value="1"/>
</dbReference>
<evidence type="ECO:0000313" key="10">
    <source>
        <dbReference type="Proteomes" id="UP001174909"/>
    </source>
</evidence>
<evidence type="ECO:0000259" key="8">
    <source>
        <dbReference type="Pfam" id="PF18317"/>
    </source>
</evidence>
<keyword evidence="10" id="KW-1185">Reference proteome</keyword>
<dbReference type="GO" id="GO:0005829">
    <property type="term" value="C:cytosol"/>
    <property type="evidence" value="ECO:0007669"/>
    <property type="project" value="TreeGrafter"/>
</dbReference>
<evidence type="ECO:0000256" key="3">
    <source>
        <dbReference type="ARBA" id="ARBA00022857"/>
    </source>
</evidence>
<dbReference type="Proteomes" id="UP001174909">
    <property type="component" value="Unassembled WGS sequence"/>
</dbReference>
<keyword evidence="4" id="KW-0560">Oxidoreductase</keyword>
<feature type="domain" description="Shikimate dehydrogenase substrate binding N-terminal" evidence="7">
    <location>
        <begin position="7"/>
        <end position="89"/>
    </location>
</feature>
<dbReference type="InterPro" id="IPR011342">
    <property type="entry name" value="Shikimate_DH"/>
</dbReference>
<evidence type="ECO:0000259" key="6">
    <source>
        <dbReference type="Pfam" id="PF01488"/>
    </source>
</evidence>
<dbReference type="InterPro" id="IPR041121">
    <property type="entry name" value="SDH_C"/>
</dbReference>
<feature type="domain" description="Quinate/shikimate 5-dehydrogenase/glutamyl-tRNA reductase" evidence="6">
    <location>
        <begin position="120"/>
        <end position="194"/>
    </location>
</feature>
<keyword evidence="3" id="KW-0521">NADP</keyword>
<evidence type="ECO:0000256" key="5">
    <source>
        <dbReference type="ARBA" id="ARBA00023141"/>
    </source>
</evidence>
<dbReference type="Gene3D" id="3.40.50.720">
    <property type="entry name" value="NAD(P)-binding Rossmann-like Domain"/>
    <property type="match status" value="1"/>
</dbReference>
<dbReference type="InterPro" id="IPR013708">
    <property type="entry name" value="Shikimate_DH-bd_N"/>
</dbReference>
<dbReference type="GO" id="GO:0009073">
    <property type="term" value="P:aromatic amino acid family biosynthetic process"/>
    <property type="evidence" value="ECO:0007669"/>
    <property type="project" value="UniProtKB-KW"/>
</dbReference>
<evidence type="ECO:0000256" key="4">
    <source>
        <dbReference type="ARBA" id="ARBA00023002"/>
    </source>
</evidence>
<proteinExistence type="inferred from homology"/>
<sequence>MPQRLGIIGHPIGHSISPVFQQAALDAIGFDGTYQPWDVAPDEVGEFVAGLRAPGTLGINVTVPHKEAVIPFLDEVDDWASTAGAVNTIVNRDGRLTGYNTDGIGFLRALREGADFEPRGRDVLVLGAGGSARGVVYALARVGVAQMFIANRTLERAEGLAALSVDSGAAAEALSLSDAPGAAREVALIVNCTSMGMVHGPDEDGTPLSAADIPSNALVNDLVYNPLETPLLREAAKSGAATLGGIQMLVYQGAASFEMWTEQDAPVAVMLEAATAAMRARG</sequence>
<comment type="caution">
    <text evidence="9">The sequence shown here is derived from an EMBL/GenBank/DDBJ whole genome shotgun (WGS) entry which is preliminary data.</text>
</comment>
<dbReference type="Pfam" id="PF18317">
    <property type="entry name" value="SDH_C"/>
    <property type="match status" value="1"/>
</dbReference>
<dbReference type="PANTHER" id="PTHR21089:SF1">
    <property type="entry name" value="BIFUNCTIONAL 3-DEHYDROQUINATE DEHYDRATASE_SHIKIMATE DEHYDROGENASE, CHLOROPLASTIC"/>
    <property type="match status" value="1"/>
</dbReference>
<dbReference type="EC" id="1.1.1.25" evidence="1"/>
<dbReference type="HAMAP" id="MF_00222">
    <property type="entry name" value="Shikimate_DH_AroE"/>
    <property type="match status" value="1"/>
</dbReference>
<dbReference type="Gene3D" id="3.40.50.10860">
    <property type="entry name" value="Leucine Dehydrogenase, chain A, domain 1"/>
    <property type="match status" value="1"/>
</dbReference>
<reference evidence="9" key="1">
    <citation type="submission" date="2023-03" db="EMBL/GenBank/DDBJ databases">
        <authorList>
            <person name="Steffen K."/>
            <person name="Cardenas P."/>
        </authorList>
    </citation>
    <scope>NUCLEOTIDE SEQUENCE</scope>
</reference>
<keyword evidence="5" id="KW-0057">Aromatic amino acid biosynthesis</keyword>
<accession>A0AA35RT34</accession>
<evidence type="ECO:0000313" key="9">
    <source>
        <dbReference type="EMBL" id="CAI8016777.1"/>
    </source>
</evidence>
<dbReference type="GO" id="GO:0008652">
    <property type="term" value="P:amino acid biosynthetic process"/>
    <property type="evidence" value="ECO:0007669"/>
    <property type="project" value="UniProtKB-KW"/>
</dbReference>
<dbReference type="NCBIfam" id="NF001319">
    <property type="entry name" value="PRK00258.3-3"/>
    <property type="match status" value="1"/>
</dbReference>
<dbReference type="AlphaFoldDB" id="A0AA35RT34"/>
<dbReference type="GO" id="GO:0050661">
    <property type="term" value="F:NADP binding"/>
    <property type="evidence" value="ECO:0007669"/>
    <property type="project" value="InterPro"/>
</dbReference>
<dbReference type="GO" id="GO:0004764">
    <property type="term" value="F:shikimate 3-dehydrogenase (NADP+) activity"/>
    <property type="evidence" value="ECO:0007669"/>
    <property type="project" value="UniProtKB-EC"/>
</dbReference>
<dbReference type="NCBIfam" id="TIGR00507">
    <property type="entry name" value="aroE"/>
    <property type="match status" value="1"/>
</dbReference>
<evidence type="ECO:0000259" key="7">
    <source>
        <dbReference type="Pfam" id="PF08501"/>
    </source>
</evidence>
<dbReference type="InterPro" id="IPR036291">
    <property type="entry name" value="NAD(P)-bd_dom_sf"/>
</dbReference>
<dbReference type="Pfam" id="PF08501">
    <property type="entry name" value="Shikimate_dh_N"/>
    <property type="match status" value="1"/>
</dbReference>
<gene>
    <name evidence="9" type="ORF">GBAR_LOCUS10272</name>
</gene>
<dbReference type="GO" id="GO:0019632">
    <property type="term" value="P:shikimate metabolic process"/>
    <property type="evidence" value="ECO:0007669"/>
    <property type="project" value="InterPro"/>
</dbReference>
<dbReference type="CDD" id="cd01065">
    <property type="entry name" value="NAD_bind_Shikimate_DH"/>
    <property type="match status" value="1"/>
</dbReference>
<dbReference type="InterPro" id="IPR022893">
    <property type="entry name" value="Shikimate_DH_fam"/>
</dbReference>
<dbReference type="InterPro" id="IPR006151">
    <property type="entry name" value="Shikm_DH/Glu-tRNA_Rdtase"/>
</dbReference>